<feature type="compositionally biased region" description="Low complexity" evidence="4">
    <location>
        <begin position="519"/>
        <end position="545"/>
    </location>
</feature>
<dbReference type="InterPro" id="IPR045851">
    <property type="entry name" value="AMP-bd_C_sf"/>
</dbReference>
<keyword evidence="3" id="KW-0597">Phosphoprotein</keyword>
<evidence type="ECO:0000256" key="2">
    <source>
        <dbReference type="ARBA" id="ARBA00022450"/>
    </source>
</evidence>
<dbReference type="GO" id="GO:0043041">
    <property type="term" value="P:amino acid activation for nonribosomal peptide biosynthetic process"/>
    <property type="evidence" value="ECO:0007669"/>
    <property type="project" value="TreeGrafter"/>
</dbReference>
<dbReference type="PROSITE" id="PS00012">
    <property type="entry name" value="PHOSPHOPANTETHEINE"/>
    <property type="match status" value="1"/>
</dbReference>
<organism evidence="6 7">
    <name type="scientific">Actinacidiphila reveromycinica</name>
    <dbReference type="NCBI Taxonomy" id="659352"/>
    <lineage>
        <taxon>Bacteria</taxon>
        <taxon>Bacillati</taxon>
        <taxon>Actinomycetota</taxon>
        <taxon>Actinomycetes</taxon>
        <taxon>Kitasatosporales</taxon>
        <taxon>Streptomycetaceae</taxon>
        <taxon>Actinacidiphila</taxon>
    </lineage>
</organism>
<protein>
    <submittedName>
        <fullName evidence="6">Putative non-ribosomal peptide synthetase</fullName>
    </submittedName>
</protein>
<dbReference type="Pfam" id="PF00668">
    <property type="entry name" value="Condensation"/>
    <property type="match status" value="1"/>
</dbReference>
<accession>A0A7U3V098</accession>
<dbReference type="PROSITE" id="PS50075">
    <property type="entry name" value="CARRIER"/>
    <property type="match status" value="1"/>
</dbReference>
<dbReference type="CDD" id="cd19531">
    <property type="entry name" value="LCL_NRPS-like"/>
    <property type="match status" value="1"/>
</dbReference>
<dbReference type="Pfam" id="PF13193">
    <property type="entry name" value="AMP-binding_C"/>
    <property type="match status" value="1"/>
</dbReference>
<evidence type="ECO:0000313" key="6">
    <source>
        <dbReference type="EMBL" id="BBB01932.1"/>
    </source>
</evidence>
<dbReference type="PANTHER" id="PTHR45527">
    <property type="entry name" value="NONRIBOSOMAL PEPTIDE SYNTHETASE"/>
    <property type="match status" value="1"/>
</dbReference>
<dbReference type="GO" id="GO:0031177">
    <property type="term" value="F:phosphopantetheine binding"/>
    <property type="evidence" value="ECO:0007669"/>
    <property type="project" value="InterPro"/>
</dbReference>
<dbReference type="Gene3D" id="3.30.559.10">
    <property type="entry name" value="Chloramphenicol acetyltransferase-like domain"/>
    <property type="match status" value="1"/>
</dbReference>
<evidence type="ECO:0000256" key="3">
    <source>
        <dbReference type="ARBA" id="ARBA00022553"/>
    </source>
</evidence>
<gene>
    <name evidence="6" type="ORF">RVR_9573</name>
</gene>
<dbReference type="SUPFAM" id="SSF47336">
    <property type="entry name" value="ACP-like"/>
    <property type="match status" value="1"/>
</dbReference>
<dbReference type="InterPro" id="IPR023213">
    <property type="entry name" value="CAT-like_dom_sf"/>
</dbReference>
<dbReference type="Proteomes" id="UP000595703">
    <property type="component" value="Chromosome"/>
</dbReference>
<name>A0A7U3V098_9ACTN</name>
<dbReference type="Pfam" id="PF00550">
    <property type="entry name" value="PP-binding"/>
    <property type="match status" value="1"/>
</dbReference>
<keyword evidence="7" id="KW-1185">Reference proteome</keyword>
<dbReference type="RefSeq" id="WP_202237801.1">
    <property type="nucleotide sequence ID" value="NZ_AP018365.1"/>
</dbReference>
<dbReference type="SUPFAM" id="SSF56801">
    <property type="entry name" value="Acetyl-CoA synthetase-like"/>
    <property type="match status" value="1"/>
</dbReference>
<dbReference type="InterPro" id="IPR001242">
    <property type="entry name" value="Condensation_dom"/>
</dbReference>
<feature type="domain" description="Carrier" evidence="5">
    <location>
        <begin position="1019"/>
        <end position="1104"/>
    </location>
</feature>
<reference evidence="6 7" key="2">
    <citation type="journal article" date="2011" name="J. Antibiot.">
        <title>Furaquinocins I and J: novel polyketide isoprenoid hybrid compounds from Streptomyces reveromyceticus SN-593.</title>
        <authorList>
            <person name="Panthee S."/>
            <person name="Takahashi S."/>
            <person name="Takagi H."/>
            <person name="Nogawa T."/>
            <person name="Oowada E."/>
            <person name="Uramoto M."/>
            <person name="Osada H."/>
        </authorList>
    </citation>
    <scope>NUCLEOTIDE SEQUENCE [LARGE SCALE GENOMIC DNA]</scope>
    <source>
        <strain evidence="6 7">SN-593</strain>
    </source>
</reference>
<dbReference type="GO" id="GO:0005737">
    <property type="term" value="C:cytoplasm"/>
    <property type="evidence" value="ECO:0007669"/>
    <property type="project" value="TreeGrafter"/>
</dbReference>
<dbReference type="InterPro" id="IPR025110">
    <property type="entry name" value="AMP-bd_C"/>
</dbReference>
<dbReference type="Gene3D" id="1.10.1200.10">
    <property type="entry name" value="ACP-like"/>
    <property type="match status" value="1"/>
</dbReference>
<dbReference type="Gene3D" id="3.30.300.30">
    <property type="match status" value="1"/>
</dbReference>
<dbReference type="Pfam" id="PF00501">
    <property type="entry name" value="AMP-binding"/>
    <property type="match status" value="1"/>
</dbReference>
<feature type="region of interest" description="Disordered" evidence="4">
    <location>
        <begin position="519"/>
        <end position="568"/>
    </location>
</feature>
<dbReference type="GO" id="GO:0003824">
    <property type="term" value="F:catalytic activity"/>
    <property type="evidence" value="ECO:0007669"/>
    <property type="project" value="InterPro"/>
</dbReference>
<dbReference type="InterPro" id="IPR020806">
    <property type="entry name" value="PKS_PP-bd"/>
</dbReference>
<sequence>MSGDTGSARPKAGRVGPAAPNQQRLWLAGRLHPGNWSYHIASSLELTGDLPVAVLRRALGDLVRRHDVLRTTFEEAGGELRMCVADSAAARLDVVDLRSEPDPEAAAEEATAAVRREPTDLETGPLFRALLCRTADDRHVLTLHVHHILADGWTLGLLWEELGLLFGRRLGEVVTLPPTGVAYTQWAAERHAEQGSPAAEKELHEWLHRLGGLDSDNSLRTDRPRPAVPSFRGRTLQLPMPTGLTAALRETARSRGRSLFMLLCAGFAATLGHYDRREEVVVAVQSSGRADPRVARTAGFFVNTLPMRFDLGGSPSLGHLVEQAREGTLAVSAAEHVTYEQLTQRTGASGDLSMNPLAQVAFQLMSVPIPPVRFRGLRTRRWWDTTAAAKFDLGLMMVPAAGDDLTALFSYSEELFDESTVREIWQAYLRVLAELAADPGTALWEVPLLGADRRREAAAVSRGPALPAAPPSRPARLLAALAEAARTPSDRPAVTSGPRSLTRADLWERAGHLARALRAAAPGSLPDPAAPGLLPDPADGSASPDRPGPGGPGPHPAPGGGSVAGGPARVRAPGGVVLVSCPDRMDTLTAVLGAWRAGAAVLVAEEGPASPRTVDLVRRLGVALGVGTPDTDPRGLDGVRWLDVADRTGDPSPPPDDWALGDDDTAYVISTSGTTGRPRSVPARMGAFGGYVIRQAAALPAEATVAQVPPLGYDPGMRDTFTALAAGARLVIPERIASDPVEALAGVLAEGGADTVLAVVPSILEAVCRRLDEQGAAPRTRLLRCCGEALPRATAVLARRVLGQVPHNDYGPSEATMVSVSGHTDPDRAHGSLMPIGRPEPGVRALVLGPGGHLLPPGFTGEIHLAGPHLAPGYLDSADPSDSPFLAHPDGPLYRTGDLGHHDADGLLHWSGRADRQTKVRGVRVDVVEVETALLTHPSVRDAVVAVRGDGPGRRLVAYAVAADGTTGTALRDHLRALLPRPAVPSVVELLPAIERGPRGKVRWSLLPEPTAAPTGRRPAQDATERRIAEVWQEVLATEHITGSDDFFSLLGSDDDFFDLGGHSLAAMRMAARVAELTGCPVTVQHVFEHPTLAEFAGLVRSLTSDVPAPAPGADR</sequence>
<feature type="compositionally biased region" description="Pro residues" evidence="4">
    <location>
        <begin position="546"/>
        <end position="557"/>
    </location>
</feature>
<reference evidence="6 7" key="1">
    <citation type="journal article" date="2010" name="J. Bacteriol.">
        <title>Biochemical characterization of a novel indole prenyltransferase from Streptomyces sp. SN-593.</title>
        <authorList>
            <person name="Takahashi S."/>
            <person name="Takagi H."/>
            <person name="Toyoda A."/>
            <person name="Uramoto M."/>
            <person name="Nogawa T."/>
            <person name="Ueki M."/>
            <person name="Sakaki Y."/>
            <person name="Osada H."/>
        </authorList>
    </citation>
    <scope>NUCLEOTIDE SEQUENCE [LARGE SCALE GENOMIC DNA]</scope>
    <source>
        <strain evidence="6 7">SN-593</strain>
    </source>
</reference>
<evidence type="ECO:0000256" key="4">
    <source>
        <dbReference type="SAM" id="MobiDB-lite"/>
    </source>
</evidence>
<dbReference type="AlphaFoldDB" id="A0A7U3V098"/>
<dbReference type="GO" id="GO:0008610">
    <property type="term" value="P:lipid biosynthetic process"/>
    <property type="evidence" value="ECO:0007669"/>
    <property type="project" value="UniProtKB-ARBA"/>
</dbReference>
<dbReference type="InterPro" id="IPR000873">
    <property type="entry name" value="AMP-dep_synth/lig_dom"/>
</dbReference>
<reference evidence="6 7" key="3">
    <citation type="journal article" date="2011" name="Nat. Chem. Biol.">
        <title>Reveromycin A biosynthesis uses RevG and RevJ for stereospecific spiroacetal formation.</title>
        <authorList>
            <person name="Takahashi S."/>
            <person name="Toyoda A."/>
            <person name="Sekiyama Y."/>
            <person name="Takagi H."/>
            <person name="Nogawa T."/>
            <person name="Uramoto M."/>
            <person name="Suzuki R."/>
            <person name="Koshino H."/>
            <person name="Kumano T."/>
            <person name="Panthee S."/>
            <person name="Dairi T."/>
            <person name="Ishikawa J."/>
            <person name="Ikeda H."/>
            <person name="Sakaki Y."/>
            <person name="Osada H."/>
        </authorList>
    </citation>
    <scope>NUCLEOTIDE SEQUENCE [LARGE SCALE GENOMIC DNA]</scope>
    <source>
        <strain evidence="6 7">SN-593</strain>
    </source>
</reference>
<reference evidence="6 7" key="4">
    <citation type="journal article" date="2020" name="Sci. Rep.">
        <title>beta-carboline chemical signals induce reveromycin production through a LuxR family regulator in Streptomyces sp. SN-593.</title>
        <authorList>
            <person name="Panthee S."/>
            <person name="Kito N."/>
            <person name="Hayashi T."/>
            <person name="Shimizu T."/>
            <person name="Ishikawa J."/>
            <person name="Hamamoto H."/>
            <person name="Osada H."/>
            <person name="Takahashi S."/>
        </authorList>
    </citation>
    <scope>NUCLEOTIDE SEQUENCE [LARGE SCALE GENOMIC DNA]</scope>
    <source>
        <strain evidence="6 7">SN-593</strain>
    </source>
</reference>
<dbReference type="InterPro" id="IPR006162">
    <property type="entry name" value="Ppantetheine_attach_site"/>
</dbReference>
<dbReference type="InterPro" id="IPR036736">
    <property type="entry name" value="ACP-like_sf"/>
</dbReference>
<dbReference type="PANTHER" id="PTHR45527:SF1">
    <property type="entry name" value="FATTY ACID SYNTHASE"/>
    <property type="match status" value="1"/>
</dbReference>
<dbReference type="GO" id="GO:0017000">
    <property type="term" value="P:antibiotic biosynthetic process"/>
    <property type="evidence" value="ECO:0007669"/>
    <property type="project" value="UniProtKB-ARBA"/>
</dbReference>
<evidence type="ECO:0000313" key="7">
    <source>
        <dbReference type="Proteomes" id="UP000595703"/>
    </source>
</evidence>
<dbReference type="InterPro" id="IPR009081">
    <property type="entry name" value="PP-bd_ACP"/>
</dbReference>
<dbReference type="Gene3D" id="3.30.559.30">
    <property type="entry name" value="Nonribosomal peptide synthetase, condensation domain"/>
    <property type="match status" value="1"/>
</dbReference>
<dbReference type="KEGG" id="arev:RVR_9573"/>
<feature type="region of interest" description="Disordered" evidence="4">
    <location>
        <begin position="1"/>
        <end position="20"/>
    </location>
</feature>
<keyword evidence="2" id="KW-0596">Phosphopantetheine</keyword>
<comment type="cofactor">
    <cofactor evidence="1">
        <name>pantetheine 4'-phosphate</name>
        <dbReference type="ChEBI" id="CHEBI:47942"/>
    </cofactor>
</comment>
<dbReference type="Gene3D" id="3.40.50.12780">
    <property type="entry name" value="N-terminal domain of ligase-like"/>
    <property type="match status" value="1"/>
</dbReference>
<evidence type="ECO:0000256" key="1">
    <source>
        <dbReference type="ARBA" id="ARBA00001957"/>
    </source>
</evidence>
<dbReference type="GO" id="GO:0044550">
    <property type="term" value="P:secondary metabolite biosynthetic process"/>
    <property type="evidence" value="ECO:0007669"/>
    <property type="project" value="TreeGrafter"/>
</dbReference>
<dbReference type="SMART" id="SM00823">
    <property type="entry name" value="PKS_PP"/>
    <property type="match status" value="1"/>
</dbReference>
<dbReference type="InterPro" id="IPR042099">
    <property type="entry name" value="ANL_N_sf"/>
</dbReference>
<evidence type="ECO:0000259" key="5">
    <source>
        <dbReference type="PROSITE" id="PS50075"/>
    </source>
</evidence>
<dbReference type="EMBL" id="AP018365">
    <property type="protein sequence ID" value="BBB01932.1"/>
    <property type="molecule type" value="Genomic_DNA"/>
</dbReference>
<proteinExistence type="predicted"/>
<dbReference type="SUPFAM" id="SSF52777">
    <property type="entry name" value="CoA-dependent acyltransferases"/>
    <property type="match status" value="2"/>
</dbReference>